<protein>
    <submittedName>
        <fullName evidence="2">Uncharacterized protein</fullName>
    </submittedName>
</protein>
<feature type="region of interest" description="Disordered" evidence="1">
    <location>
        <begin position="37"/>
        <end position="67"/>
    </location>
</feature>
<dbReference type="AlphaFoldDB" id="A0AAW0NXA8"/>
<dbReference type="InterPro" id="IPR004244">
    <property type="entry name" value="Transposase_22"/>
</dbReference>
<evidence type="ECO:0000313" key="3">
    <source>
        <dbReference type="Proteomes" id="UP001460270"/>
    </source>
</evidence>
<keyword evidence="3" id="KW-1185">Reference proteome</keyword>
<comment type="caution">
    <text evidence="2">The sequence shown here is derived from an EMBL/GenBank/DDBJ whole genome shotgun (WGS) entry which is preliminary data.</text>
</comment>
<dbReference type="PANTHER" id="PTHR11505">
    <property type="entry name" value="L1 TRANSPOSABLE ELEMENT-RELATED"/>
    <property type="match status" value="1"/>
</dbReference>
<proteinExistence type="predicted"/>
<gene>
    <name evidence="2" type="ORF">WMY93_015705</name>
</gene>
<feature type="region of interest" description="Disordered" evidence="1">
    <location>
        <begin position="1"/>
        <end position="25"/>
    </location>
</feature>
<organism evidence="2 3">
    <name type="scientific">Mugilogobius chulae</name>
    <name type="common">yellowstripe goby</name>
    <dbReference type="NCBI Taxonomy" id="88201"/>
    <lineage>
        <taxon>Eukaryota</taxon>
        <taxon>Metazoa</taxon>
        <taxon>Chordata</taxon>
        <taxon>Craniata</taxon>
        <taxon>Vertebrata</taxon>
        <taxon>Euteleostomi</taxon>
        <taxon>Actinopterygii</taxon>
        <taxon>Neopterygii</taxon>
        <taxon>Teleostei</taxon>
        <taxon>Neoteleostei</taxon>
        <taxon>Acanthomorphata</taxon>
        <taxon>Gobiaria</taxon>
        <taxon>Gobiiformes</taxon>
        <taxon>Gobioidei</taxon>
        <taxon>Gobiidae</taxon>
        <taxon>Gobionellinae</taxon>
        <taxon>Mugilogobius</taxon>
    </lineage>
</organism>
<name>A0AAW0NXA8_9GOBI</name>
<reference evidence="3" key="1">
    <citation type="submission" date="2024-04" db="EMBL/GenBank/DDBJ databases">
        <title>Salinicola lusitanus LLJ914,a marine bacterium isolated from the Okinawa Trough.</title>
        <authorList>
            <person name="Li J."/>
        </authorList>
    </citation>
    <scope>NUCLEOTIDE SEQUENCE [LARGE SCALE GENOMIC DNA]</scope>
</reference>
<sequence>MTSKRNRWNKSQLSPTTAASSRSSAKDITDFHSYAAEATADPGAADQVSLPSSAGSTPDPKKGRMEPNWLELQENIVRLVGQKMDDYNTTLTEKIDSSTKSLADLIKTNAQAIQELTVRYDQMFKDFEETQAKVEVVQSVTVDHEKRITYLEEKVNAMDRYSRRMNLRLYGLPELEGEDVKKRFMELCHQVVSDVRETTLPFYVDVCHRLGRRLDSKTRPVIARFTSRAFKEKLWRSAKGSEYMTARKLNFGEDLTEQDKDTRNRLWPHIEAARKQGKRAFFVGAKAIIDGKEFKP</sequence>
<dbReference type="Proteomes" id="UP001460270">
    <property type="component" value="Unassembled WGS sequence"/>
</dbReference>
<evidence type="ECO:0000313" key="2">
    <source>
        <dbReference type="EMBL" id="KAK7907093.1"/>
    </source>
</evidence>
<dbReference type="EMBL" id="JBBPFD010000011">
    <property type="protein sequence ID" value="KAK7907093.1"/>
    <property type="molecule type" value="Genomic_DNA"/>
</dbReference>
<evidence type="ECO:0000256" key="1">
    <source>
        <dbReference type="SAM" id="MobiDB-lite"/>
    </source>
</evidence>
<accession>A0AAW0NXA8</accession>
<dbReference type="Gene3D" id="3.30.70.1820">
    <property type="entry name" value="L1 transposable element, RRM domain"/>
    <property type="match status" value="1"/>
</dbReference>